<dbReference type="Proteomes" id="UP000660047">
    <property type="component" value="Unassembled WGS sequence"/>
</dbReference>
<organism evidence="1 2">
    <name type="scientific">Coprococcus eutactus</name>
    <dbReference type="NCBI Taxonomy" id="33043"/>
    <lineage>
        <taxon>Bacteria</taxon>
        <taxon>Bacillati</taxon>
        <taxon>Bacillota</taxon>
        <taxon>Clostridia</taxon>
        <taxon>Lachnospirales</taxon>
        <taxon>Lachnospiraceae</taxon>
        <taxon>Coprococcus</taxon>
    </lineage>
</organism>
<dbReference type="EMBL" id="BLYL01000002">
    <property type="protein sequence ID" value="GFO93417.1"/>
    <property type="molecule type" value="Genomic_DNA"/>
</dbReference>
<evidence type="ECO:0000313" key="2">
    <source>
        <dbReference type="Proteomes" id="UP000660047"/>
    </source>
</evidence>
<accession>A0AAI9K2S4</accession>
<sequence length="103" mass="11265">MNLILSSFAGRARKKEIEIKIQCAISADLSVPKSDLCVLLSNALENALHACVPLAAEGRSCEIDVNFYERNKGVQSICAIVQRYGGVFSFAEKDGKFTLRLSL</sequence>
<dbReference type="InterPro" id="IPR036890">
    <property type="entry name" value="HATPase_C_sf"/>
</dbReference>
<reference evidence="1" key="1">
    <citation type="submission" date="2020-06" db="EMBL/GenBank/DDBJ databases">
        <title>Characterization of fructooligosaccharide metabolism and fructooligosaccharide-degrading enzymes in human commensal butyrate producers.</title>
        <authorList>
            <person name="Tanno H."/>
            <person name="Fujii T."/>
            <person name="Hirano K."/>
            <person name="Maeno S."/>
            <person name="Tonozuka T."/>
            <person name="Sakamoto M."/>
            <person name="Ohkuma M."/>
            <person name="Tochio T."/>
            <person name="Endo A."/>
        </authorList>
    </citation>
    <scope>NUCLEOTIDE SEQUENCE</scope>
    <source>
        <strain evidence="1">JCM 31265</strain>
    </source>
</reference>
<evidence type="ECO:0000313" key="1">
    <source>
        <dbReference type="EMBL" id="GFO93417.1"/>
    </source>
</evidence>
<name>A0AAI9K2S4_9FIRM</name>
<evidence type="ECO:0008006" key="3">
    <source>
        <dbReference type="Google" id="ProtNLM"/>
    </source>
</evidence>
<dbReference type="Gene3D" id="3.30.565.10">
    <property type="entry name" value="Histidine kinase-like ATPase, C-terminal domain"/>
    <property type="match status" value="1"/>
</dbReference>
<comment type="caution">
    <text evidence="1">The sequence shown here is derived from an EMBL/GenBank/DDBJ whole genome shotgun (WGS) entry which is preliminary data.</text>
</comment>
<proteinExistence type="predicted"/>
<dbReference type="AlphaFoldDB" id="A0AAI9K2S4"/>
<protein>
    <recommendedName>
        <fullName evidence="3">GHKL domain-containing protein</fullName>
    </recommendedName>
</protein>
<gene>
    <name evidence="1" type="ORF">COEU31_04630</name>
</gene>